<evidence type="ECO:0000313" key="5">
    <source>
        <dbReference type="Proteomes" id="UP000503162"/>
    </source>
</evidence>
<reference evidence="4 5" key="1">
    <citation type="submission" date="2020-03" db="EMBL/GenBank/DDBJ databases">
        <title>Hydrogenophaga sp. nov. isolated from cyanobacterial mat.</title>
        <authorList>
            <person name="Thorat V."/>
            <person name="Kirdat K."/>
            <person name="Tiwarekar B."/>
            <person name="Costa E.D."/>
            <person name="Yadav A."/>
        </authorList>
    </citation>
    <scope>NUCLEOTIDE SEQUENCE [LARGE SCALE GENOMIC DNA]</scope>
    <source>
        <strain evidence="4 5">BA0156</strain>
    </source>
</reference>
<keyword evidence="3 4" id="KW-0012">Acyltransferase</keyword>
<dbReference type="KEGG" id="hcz:G9Q37_18355"/>
<dbReference type="Pfam" id="PF14602">
    <property type="entry name" value="Hexapep_2"/>
    <property type="match status" value="1"/>
</dbReference>
<dbReference type="AlphaFoldDB" id="A0A6G8ILD8"/>
<dbReference type="SUPFAM" id="SSF51161">
    <property type="entry name" value="Trimeric LpxA-like enzymes"/>
    <property type="match status" value="1"/>
</dbReference>
<organism evidence="4 5">
    <name type="scientific">Hydrogenophaga crocea</name>
    <dbReference type="NCBI Taxonomy" id="2716225"/>
    <lineage>
        <taxon>Bacteria</taxon>
        <taxon>Pseudomonadati</taxon>
        <taxon>Pseudomonadota</taxon>
        <taxon>Betaproteobacteria</taxon>
        <taxon>Burkholderiales</taxon>
        <taxon>Comamonadaceae</taxon>
        <taxon>Hydrogenophaga</taxon>
    </lineage>
</organism>
<dbReference type="PANTHER" id="PTHR23416">
    <property type="entry name" value="SIALIC ACID SYNTHASE-RELATED"/>
    <property type="match status" value="1"/>
</dbReference>
<dbReference type="InterPro" id="IPR001451">
    <property type="entry name" value="Hexapep"/>
</dbReference>
<dbReference type="InterPro" id="IPR051159">
    <property type="entry name" value="Hexapeptide_acetyltransf"/>
</dbReference>
<evidence type="ECO:0000256" key="1">
    <source>
        <dbReference type="ARBA" id="ARBA00022679"/>
    </source>
</evidence>
<dbReference type="InterPro" id="IPR018357">
    <property type="entry name" value="Hexapep_transf_CS"/>
</dbReference>
<dbReference type="GO" id="GO:0016746">
    <property type="term" value="F:acyltransferase activity"/>
    <property type="evidence" value="ECO:0007669"/>
    <property type="project" value="UniProtKB-KW"/>
</dbReference>
<keyword evidence="2" id="KW-0677">Repeat</keyword>
<dbReference type="Pfam" id="PF00132">
    <property type="entry name" value="Hexapep"/>
    <property type="match status" value="1"/>
</dbReference>
<dbReference type="RefSeq" id="WP_166229515.1">
    <property type="nucleotide sequence ID" value="NZ_CP049989.1"/>
</dbReference>
<dbReference type="Gene3D" id="2.160.10.10">
    <property type="entry name" value="Hexapeptide repeat proteins"/>
    <property type="match status" value="1"/>
</dbReference>
<dbReference type="CDD" id="cd04647">
    <property type="entry name" value="LbH_MAT_like"/>
    <property type="match status" value="1"/>
</dbReference>
<dbReference type="EMBL" id="CP049989">
    <property type="protein sequence ID" value="QIM53981.1"/>
    <property type="molecule type" value="Genomic_DNA"/>
</dbReference>
<name>A0A6G8ILD8_9BURK</name>
<dbReference type="Proteomes" id="UP000503162">
    <property type="component" value="Chromosome"/>
</dbReference>
<dbReference type="PROSITE" id="PS00101">
    <property type="entry name" value="HEXAPEP_TRANSFERASES"/>
    <property type="match status" value="1"/>
</dbReference>
<proteinExistence type="predicted"/>
<evidence type="ECO:0000256" key="3">
    <source>
        <dbReference type="ARBA" id="ARBA00023315"/>
    </source>
</evidence>
<evidence type="ECO:0000313" key="4">
    <source>
        <dbReference type="EMBL" id="QIM53981.1"/>
    </source>
</evidence>
<protein>
    <submittedName>
        <fullName evidence="4">Acyltransferase</fullName>
    </submittedName>
</protein>
<gene>
    <name evidence="4" type="ORF">G9Q37_18355</name>
</gene>
<keyword evidence="1 4" id="KW-0808">Transferase</keyword>
<sequence>MKSVVRWLFHSVAALAVKRRVRVVVGSNTRVRWAGLLGQSQGQLAIGDQCIINCRIDFDGPDGSVHIGNRCFIGKSHLVCRERITIGDDVVISWGVTVVDHNSHALDWEHRQSDVVDWAQGRKDWTHIQVRPVVIRDKAWIGFGATILKGVEIGEGSIVGAGAVVTKDVEAFTVVAGNPANVIKRIHENANNAN</sequence>
<evidence type="ECO:0000256" key="2">
    <source>
        <dbReference type="ARBA" id="ARBA00022737"/>
    </source>
</evidence>
<dbReference type="InterPro" id="IPR011004">
    <property type="entry name" value="Trimer_LpxA-like_sf"/>
</dbReference>
<keyword evidence="5" id="KW-1185">Reference proteome</keyword>
<accession>A0A6G8ILD8</accession>